<proteinExistence type="predicted"/>
<evidence type="ECO:0000313" key="2">
    <source>
        <dbReference type="Proteomes" id="UP001328733"/>
    </source>
</evidence>
<dbReference type="AlphaFoldDB" id="A0AAW9QSV9"/>
<keyword evidence="2" id="KW-1185">Reference proteome</keyword>
<dbReference type="RefSeq" id="WP_332867471.1">
    <property type="nucleotide sequence ID" value="NZ_JBAFSM010000069.1"/>
</dbReference>
<evidence type="ECO:0000313" key="1">
    <source>
        <dbReference type="EMBL" id="MEG3440000.1"/>
    </source>
</evidence>
<protein>
    <submittedName>
        <fullName evidence="1">Uncharacterized protein</fullName>
    </submittedName>
</protein>
<dbReference type="Proteomes" id="UP001328733">
    <property type="component" value="Unassembled WGS sequence"/>
</dbReference>
<reference evidence="1 2" key="1">
    <citation type="submission" date="2024-01" db="EMBL/GenBank/DDBJ databases">
        <title>Genomic insights into the taxonomy and metabolism of the cyanobacterium Pannus brasiliensis CCIBt3594.</title>
        <authorList>
            <person name="Machado M."/>
            <person name="Botero N.B."/>
            <person name="Andreote A.P.D."/>
            <person name="Feitosa A.M.T."/>
            <person name="Popin R."/>
            <person name="Sivonen K."/>
            <person name="Fiore M.F."/>
        </authorList>
    </citation>
    <scope>NUCLEOTIDE SEQUENCE [LARGE SCALE GENOMIC DNA]</scope>
    <source>
        <strain evidence="1 2">CCIBt3594</strain>
    </source>
</reference>
<dbReference type="EMBL" id="JBAFSM010000069">
    <property type="protein sequence ID" value="MEG3440000.1"/>
    <property type="molecule type" value="Genomic_DNA"/>
</dbReference>
<name>A0AAW9QSV9_9CHRO</name>
<organism evidence="1 2">
    <name type="scientific">Pannus brasiliensis CCIBt3594</name>
    <dbReference type="NCBI Taxonomy" id="1427578"/>
    <lineage>
        <taxon>Bacteria</taxon>
        <taxon>Bacillati</taxon>
        <taxon>Cyanobacteriota</taxon>
        <taxon>Cyanophyceae</taxon>
        <taxon>Oscillatoriophycideae</taxon>
        <taxon>Chroococcales</taxon>
        <taxon>Microcystaceae</taxon>
        <taxon>Pannus</taxon>
    </lineage>
</organism>
<gene>
    <name evidence="1" type="ORF">V0288_22925</name>
</gene>
<sequence>MEAFSPFPPDWTKNAVHSLTFRCPCCGAGPREAKSVWINRRAPVMGEDYRRKWQEFYLCDRDRAWWGWSSDRPPSEVNRPKE</sequence>
<accession>A0AAW9QSV9</accession>
<comment type="caution">
    <text evidence="1">The sequence shown here is derived from an EMBL/GenBank/DDBJ whole genome shotgun (WGS) entry which is preliminary data.</text>
</comment>